<feature type="transmembrane region" description="Helical" evidence="1">
    <location>
        <begin position="55"/>
        <end position="79"/>
    </location>
</feature>
<proteinExistence type="predicted"/>
<gene>
    <name evidence="2" type="ORF">A3843_00655</name>
</gene>
<keyword evidence="3" id="KW-1185">Reference proteome</keyword>
<dbReference type="STRING" id="197461.A3843_00655"/>
<comment type="caution">
    <text evidence="2">The sequence shown here is derived from an EMBL/GenBank/DDBJ whole genome shotgun (WGS) entry which is preliminary data.</text>
</comment>
<keyword evidence="1" id="KW-0472">Membrane</keyword>
<name>A0A1U7JC44_9HYPH</name>
<keyword evidence="1" id="KW-0812">Transmembrane</keyword>
<evidence type="ECO:0000313" key="3">
    <source>
        <dbReference type="Proteomes" id="UP000185783"/>
    </source>
</evidence>
<organism evidence="2 3">
    <name type="scientific">Pseudovibrio exalbescens</name>
    <dbReference type="NCBI Taxonomy" id="197461"/>
    <lineage>
        <taxon>Bacteria</taxon>
        <taxon>Pseudomonadati</taxon>
        <taxon>Pseudomonadota</taxon>
        <taxon>Alphaproteobacteria</taxon>
        <taxon>Hyphomicrobiales</taxon>
        <taxon>Stappiaceae</taxon>
        <taxon>Pseudovibrio</taxon>
    </lineage>
</organism>
<dbReference type="Proteomes" id="UP000185783">
    <property type="component" value="Unassembled WGS sequence"/>
</dbReference>
<evidence type="ECO:0000256" key="1">
    <source>
        <dbReference type="SAM" id="Phobius"/>
    </source>
</evidence>
<accession>A0A1U7JC44</accession>
<keyword evidence="1" id="KW-1133">Transmembrane helix</keyword>
<protein>
    <submittedName>
        <fullName evidence="2">Uncharacterized protein</fullName>
    </submittedName>
</protein>
<dbReference type="AlphaFoldDB" id="A0A1U7JC44"/>
<evidence type="ECO:0000313" key="2">
    <source>
        <dbReference type="EMBL" id="OKL42303.1"/>
    </source>
</evidence>
<dbReference type="EMBL" id="LVVZ01000050">
    <property type="protein sequence ID" value="OKL42303.1"/>
    <property type="molecule type" value="Genomic_DNA"/>
</dbReference>
<reference evidence="2 3" key="1">
    <citation type="submission" date="2016-03" db="EMBL/GenBank/DDBJ databases">
        <title>Genome sequence of Nesiotobacter sp. nov., a moderately halophilic alphaproteobacterium isolated from the Yellow Sea, China.</title>
        <authorList>
            <person name="Zhang G."/>
            <person name="Zhang R."/>
        </authorList>
    </citation>
    <scope>NUCLEOTIDE SEQUENCE [LARGE SCALE GENOMIC DNA]</scope>
    <source>
        <strain evidence="2 3">WB1-6</strain>
    </source>
</reference>
<sequence length="80" mass="9247">MDIPHQLEHDYPPETQIGRSTHQIGPYWIYIGLKYLQVNENKIRILSYFRGDPMLVYQLLVLIGSFWLIIGAAGSILVCE</sequence>